<evidence type="ECO:0000259" key="4">
    <source>
        <dbReference type="PROSITE" id="PS50003"/>
    </source>
</evidence>
<dbReference type="SMART" id="SM00233">
    <property type="entry name" value="PH"/>
    <property type="match status" value="1"/>
</dbReference>
<dbReference type="STRING" id="451379.A0A158R4K8"/>
<dbReference type="PANTHER" id="PTHR19308">
    <property type="entry name" value="PHOSPHATIDYLCHOLINE TRANSFER PROTEIN"/>
    <property type="match status" value="1"/>
</dbReference>
<dbReference type="AlphaFoldDB" id="A0A158R4K8"/>
<dbReference type="Pfam" id="PF00169">
    <property type="entry name" value="PH"/>
    <property type="match status" value="1"/>
</dbReference>
<comment type="subcellular location">
    <subcellularLocation>
        <location evidence="1">Endoplasmic reticulum</location>
    </subcellularLocation>
</comment>
<evidence type="ECO:0000259" key="5">
    <source>
        <dbReference type="PROSITE" id="PS50848"/>
    </source>
</evidence>
<dbReference type="Pfam" id="PF01852">
    <property type="entry name" value="START"/>
    <property type="match status" value="1"/>
</dbReference>
<dbReference type="InterPro" id="IPR051213">
    <property type="entry name" value="START_lipid_transfer"/>
</dbReference>
<dbReference type="InterPro" id="IPR002913">
    <property type="entry name" value="START_lipid-bd_dom"/>
</dbReference>
<dbReference type="GO" id="GO:0005783">
    <property type="term" value="C:endoplasmic reticulum"/>
    <property type="evidence" value="ECO:0007669"/>
    <property type="project" value="UniProtKB-SubCell"/>
</dbReference>
<dbReference type="SUPFAM" id="SSF50729">
    <property type="entry name" value="PH domain-like"/>
    <property type="match status" value="1"/>
</dbReference>
<sequence length="578" mass="65955">MNINNNDFLLTNDNEHGDSDKEVVLISGILWKWTNFLMGWQERYFELQNGILMYYKSESEKQFGIRGSITLRCATIQGNDDDETHFEISANGVSWHLKAESLKSKAVWLQAVNSFVSRPQNGNMECLEPTNNISTYTARRSVINELKDKVSELEKSRQLARLQIERLQQRLSLVLPKAGVYADGMSLKEEGLALELTAASIVRDVNVCIQLLNEEINLASSSCTNIRLARRSCSESVSDVNGDVEEFHDDLSSPTVVGSTGMLSDSEWHDALESESDESVRKQDVKLMHNDNYHASDKRQEAGDNTDVVDKFIPLKILSLPLSHPLSEEINRITLEQLHYAKAGVEDNSSLLSFFANFLIAEDLLNFKVWELFSEEGEMRMYKMEMEVEGLICDPFKATHCVQGVTAREYIHFFYEPKYKGEWDETIDRMNVVEILSPDTCVIHQIHKKVWPAARRESLFWSHVRKIDSGKDSDAHDLFMVCNHDTQRSDVPLENPSNVRVGVTVAMVCQTIITKPGELANMTRNDVKCRIIYVAQVNPGGWVPAGALRVIYKREYPKFLRGFTKYVVERVHDKPLRF</sequence>
<dbReference type="PROSITE" id="PS50848">
    <property type="entry name" value="START"/>
    <property type="match status" value="1"/>
</dbReference>
<protein>
    <submittedName>
        <fullName evidence="7">Collagen type IV alpha-3-binding protein</fullName>
    </submittedName>
</protein>
<feature type="domain" description="PH" evidence="4">
    <location>
        <begin position="23"/>
        <end position="117"/>
    </location>
</feature>
<dbReference type="GO" id="GO:0035621">
    <property type="term" value="P:ER to Golgi ceramide transport"/>
    <property type="evidence" value="ECO:0007669"/>
    <property type="project" value="TreeGrafter"/>
</dbReference>
<name>A0A158R4K8_9BILA</name>
<keyword evidence="3" id="KW-0175">Coiled coil</keyword>
<organism evidence="6 7">
    <name type="scientific">Syphacia muris</name>
    <dbReference type="NCBI Taxonomy" id="451379"/>
    <lineage>
        <taxon>Eukaryota</taxon>
        <taxon>Metazoa</taxon>
        <taxon>Ecdysozoa</taxon>
        <taxon>Nematoda</taxon>
        <taxon>Chromadorea</taxon>
        <taxon>Rhabditida</taxon>
        <taxon>Spirurina</taxon>
        <taxon>Oxyuridomorpha</taxon>
        <taxon>Oxyuroidea</taxon>
        <taxon>Oxyuridae</taxon>
        <taxon>Syphacia</taxon>
    </lineage>
</organism>
<evidence type="ECO:0000313" key="7">
    <source>
        <dbReference type="WBParaSite" id="SMUV_0000367301-mRNA-1"/>
    </source>
</evidence>
<dbReference type="PANTHER" id="PTHR19308:SF53">
    <property type="entry name" value="CERAMIDE TRANSFER PROTEIN"/>
    <property type="match status" value="1"/>
</dbReference>
<accession>A0A158R4K8</accession>
<reference evidence="7" key="1">
    <citation type="submission" date="2016-04" db="UniProtKB">
        <authorList>
            <consortium name="WormBaseParasite"/>
        </authorList>
    </citation>
    <scope>IDENTIFICATION</scope>
</reference>
<feature type="coiled-coil region" evidence="3">
    <location>
        <begin position="143"/>
        <end position="170"/>
    </location>
</feature>
<evidence type="ECO:0000256" key="3">
    <source>
        <dbReference type="SAM" id="Coils"/>
    </source>
</evidence>
<evidence type="ECO:0000313" key="6">
    <source>
        <dbReference type="Proteomes" id="UP000046393"/>
    </source>
</evidence>
<proteinExistence type="predicted"/>
<dbReference type="SUPFAM" id="SSF55961">
    <property type="entry name" value="Bet v1-like"/>
    <property type="match status" value="1"/>
</dbReference>
<dbReference type="Gene3D" id="3.30.530.20">
    <property type="match status" value="1"/>
</dbReference>
<evidence type="ECO:0000256" key="1">
    <source>
        <dbReference type="ARBA" id="ARBA00004240"/>
    </source>
</evidence>
<dbReference type="PROSITE" id="PS50003">
    <property type="entry name" value="PH_DOMAIN"/>
    <property type="match status" value="1"/>
</dbReference>
<keyword evidence="2" id="KW-0256">Endoplasmic reticulum</keyword>
<keyword evidence="6" id="KW-1185">Reference proteome</keyword>
<dbReference type="Proteomes" id="UP000046393">
    <property type="component" value="Unplaced"/>
</dbReference>
<dbReference type="InterPro" id="IPR023393">
    <property type="entry name" value="START-like_dom_sf"/>
</dbReference>
<dbReference type="Gene3D" id="2.30.29.30">
    <property type="entry name" value="Pleckstrin-homology domain (PH domain)/Phosphotyrosine-binding domain (PTB)"/>
    <property type="match status" value="1"/>
</dbReference>
<evidence type="ECO:0000256" key="2">
    <source>
        <dbReference type="ARBA" id="ARBA00022824"/>
    </source>
</evidence>
<dbReference type="SMART" id="SM00234">
    <property type="entry name" value="START"/>
    <property type="match status" value="1"/>
</dbReference>
<dbReference type="GO" id="GO:0008289">
    <property type="term" value="F:lipid binding"/>
    <property type="evidence" value="ECO:0007669"/>
    <property type="project" value="InterPro"/>
</dbReference>
<feature type="domain" description="START" evidence="5">
    <location>
        <begin position="370"/>
        <end position="572"/>
    </location>
</feature>
<dbReference type="InterPro" id="IPR001849">
    <property type="entry name" value="PH_domain"/>
</dbReference>
<dbReference type="WBParaSite" id="SMUV_0000367301-mRNA-1">
    <property type="protein sequence ID" value="SMUV_0000367301-mRNA-1"/>
    <property type="gene ID" value="SMUV_0000367301"/>
</dbReference>
<dbReference type="InterPro" id="IPR011993">
    <property type="entry name" value="PH-like_dom_sf"/>
</dbReference>